<name>B4N286_DROWI</name>
<gene>
    <name evidence="2" type="primary">Dwil\GK16452</name>
    <name evidence="2" type="ORF">Dwil_GK16452</name>
</gene>
<sequence>MQSDVIMRFTGSLFPHLFLLMMMMMMVMATVALPLPMTNDQELVAVDSIEQDQQQQGSDLETESTNIARIAGRNSNNNNNDHPKEFDTFVEELQTAGVQMANRQNIQTLSYKELTRLLALWHLSHERNFYESKSSPPPADA</sequence>
<evidence type="ECO:0000313" key="3">
    <source>
        <dbReference type="Proteomes" id="UP000007798"/>
    </source>
</evidence>
<proteinExistence type="predicted"/>
<reference evidence="2 3" key="1">
    <citation type="journal article" date="2007" name="Nature">
        <title>Evolution of genes and genomes on the Drosophila phylogeny.</title>
        <authorList>
            <consortium name="Drosophila 12 Genomes Consortium"/>
            <person name="Clark A.G."/>
            <person name="Eisen M.B."/>
            <person name="Smith D.R."/>
            <person name="Bergman C.M."/>
            <person name="Oliver B."/>
            <person name="Markow T.A."/>
            <person name="Kaufman T.C."/>
            <person name="Kellis M."/>
            <person name="Gelbart W."/>
            <person name="Iyer V.N."/>
            <person name="Pollard D.A."/>
            <person name="Sackton T.B."/>
            <person name="Larracuente A.M."/>
            <person name="Singh N.D."/>
            <person name="Abad J.P."/>
            <person name="Abt D.N."/>
            <person name="Adryan B."/>
            <person name="Aguade M."/>
            <person name="Akashi H."/>
            <person name="Anderson W.W."/>
            <person name="Aquadro C.F."/>
            <person name="Ardell D.H."/>
            <person name="Arguello R."/>
            <person name="Artieri C.G."/>
            <person name="Barbash D.A."/>
            <person name="Barker D."/>
            <person name="Barsanti P."/>
            <person name="Batterham P."/>
            <person name="Batzoglou S."/>
            <person name="Begun D."/>
            <person name="Bhutkar A."/>
            <person name="Blanco E."/>
            <person name="Bosak S.A."/>
            <person name="Bradley R.K."/>
            <person name="Brand A.D."/>
            <person name="Brent M.R."/>
            <person name="Brooks A.N."/>
            <person name="Brown R.H."/>
            <person name="Butlin R.K."/>
            <person name="Caggese C."/>
            <person name="Calvi B.R."/>
            <person name="Bernardo de Carvalho A."/>
            <person name="Caspi A."/>
            <person name="Castrezana S."/>
            <person name="Celniker S.E."/>
            <person name="Chang J.L."/>
            <person name="Chapple C."/>
            <person name="Chatterji S."/>
            <person name="Chinwalla A."/>
            <person name="Civetta A."/>
            <person name="Clifton S.W."/>
            <person name="Comeron J.M."/>
            <person name="Costello J.C."/>
            <person name="Coyne J.A."/>
            <person name="Daub J."/>
            <person name="David R.G."/>
            <person name="Delcher A.L."/>
            <person name="Delehaunty K."/>
            <person name="Do C.B."/>
            <person name="Ebling H."/>
            <person name="Edwards K."/>
            <person name="Eickbush T."/>
            <person name="Evans J.D."/>
            <person name="Filipski A."/>
            <person name="Findeiss S."/>
            <person name="Freyhult E."/>
            <person name="Fulton L."/>
            <person name="Fulton R."/>
            <person name="Garcia A.C."/>
            <person name="Gardiner A."/>
            <person name="Garfield D.A."/>
            <person name="Garvin B.E."/>
            <person name="Gibson G."/>
            <person name="Gilbert D."/>
            <person name="Gnerre S."/>
            <person name="Godfrey J."/>
            <person name="Good R."/>
            <person name="Gotea V."/>
            <person name="Gravely B."/>
            <person name="Greenberg A.J."/>
            <person name="Griffiths-Jones S."/>
            <person name="Gross S."/>
            <person name="Guigo R."/>
            <person name="Gustafson E.A."/>
            <person name="Haerty W."/>
            <person name="Hahn M.W."/>
            <person name="Halligan D.L."/>
            <person name="Halpern A.L."/>
            <person name="Halter G.M."/>
            <person name="Han M.V."/>
            <person name="Heger A."/>
            <person name="Hillier L."/>
            <person name="Hinrichs A.S."/>
            <person name="Holmes I."/>
            <person name="Hoskins R.A."/>
            <person name="Hubisz M.J."/>
            <person name="Hultmark D."/>
            <person name="Huntley M.A."/>
            <person name="Jaffe D.B."/>
            <person name="Jagadeeshan S."/>
            <person name="Jeck W.R."/>
            <person name="Johnson J."/>
            <person name="Jones C.D."/>
            <person name="Jordan W.C."/>
            <person name="Karpen G.H."/>
            <person name="Kataoka E."/>
            <person name="Keightley P.D."/>
            <person name="Kheradpour P."/>
            <person name="Kirkness E.F."/>
            <person name="Koerich L.B."/>
            <person name="Kristiansen K."/>
            <person name="Kudrna D."/>
            <person name="Kulathinal R.J."/>
            <person name="Kumar S."/>
            <person name="Kwok R."/>
            <person name="Lander E."/>
            <person name="Langley C.H."/>
            <person name="Lapoint R."/>
            <person name="Lazzaro B.P."/>
            <person name="Lee S.J."/>
            <person name="Levesque L."/>
            <person name="Li R."/>
            <person name="Lin C.F."/>
            <person name="Lin M.F."/>
            <person name="Lindblad-Toh K."/>
            <person name="Llopart A."/>
            <person name="Long M."/>
            <person name="Low L."/>
            <person name="Lozovsky E."/>
            <person name="Lu J."/>
            <person name="Luo M."/>
            <person name="Machado C.A."/>
            <person name="Makalowski W."/>
            <person name="Marzo M."/>
            <person name="Matsuda M."/>
            <person name="Matzkin L."/>
            <person name="McAllister B."/>
            <person name="McBride C.S."/>
            <person name="McKernan B."/>
            <person name="McKernan K."/>
            <person name="Mendez-Lago M."/>
            <person name="Minx P."/>
            <person name="Mollenhauer M.U."/>
            <person name="Montooth K."/>
            <person name="Mount S.M."/>
            <person name="Mu X."/>
            <person name="Myers E."/>
            <person name="Negre B."/>
            <person name="Newfeld S."/>
            <person name="Nielsen R."/>
            <person name="Noor M.A."/>
            <person name="O'Grady P."/>
            <person name="Pachter L."/>
            <person name="Papaceit M."/>
            <person name="Parisi M.J."/>
            <person name="Parisi M."/>
            <person name="Parts L."/>
            <person name="Pedersen J.S."/>
            <person name="Pesole G."/>
            <person name="Phillippy A.M."/>
            <person name="Ponting C.P."/>
            <person name="Pop M."/>
            <person name="Porcelli D."/>
            <person name="Powell J.R."/>
            <person name="Prohaska S."/>
            <person name="Pruitt K."/>
            <person name="Puig M."/>
            <person name="Quesneville H."/>
            <person name="Ram K.R."/>
            <person name="Rand D."/>
            <person name="Rasmussen M.D."/>
            <person name="Reed L.K."/>
            <person name="Reenan R."/>
            <person name="Reily A."/>
            <person name="Remington K.A."/>
            <person name="Rieger T.T."/>
            <person name="Ritchie M.G."/>
            <person name="Robin C."/>
            <person name="Rogers Y.H."/>
            <person name="Rohde C."/>
            <person name="Rozas J."/>
            <person name="Rubenfield M.J."/>
            <person name="Ruiz A."/>
            <person name="Russo S."/>
            <person name="Salzberg S.L."/>
            <person name="Sanchez-Gracia A."/>
            <person name="Saranga D.J."/>
            <person name="Sato H."/>
            <person name="Schaeffer S.W."/>
            <person name="Schatz M.C."/>
            <person name="Schlenke T."/>
            <person name="Schwartz R."/>
            <person name="Segarra C."/>
            <person name="Singh R.S."/>
            <person name="Sirot L."/>
            <person name="Sirota M."/>
            <person name="Sisneros N.B."/>
            <person name="Smith C.D."/>
            <person name="Smith T.F."/>
            <person name="Spieth J."/>
            <person name="Stage D.E."/>
            <person name="Stark A."/>
            <person name="Stephan W."/>
            <person name="Strausberg R.L."/>
            <person name="Strempel S."/>
            <person name="Sturgill D."/>
            <person name="Sutton G."/>
            <person name="Sutton G.G."/>
            <person name="Tao W."/>
            <person name="Teichmann S."/>
            <person name="Tobari Y.N."/>
            <person name="Tomimura Y."/>
            <person name="Tsolas J.M."/>
            <person name="Valente V.L."/>
            <person name="Venter E."/>
            <person name="Venter J.C."/>
            <person name="Vicario S."/>
            <person name="Vieira F.G."/>
            <person name="Vilella A.J."/>
            <person name="Villasante A."/>
            <person name="Walenz B."/>
            <person name="Wang J."/>
            <person name="Wasserman M."/>
            <person name="Watts T."/>
            <person name="Wilson D."/>
            <person name="Wilson R.K."/>
            <person name="Wing R.A."/>
            <person name="Wolfner M.F."/>
            <person name="Wong A."/>
            <person name="Wong G.K."/>
            <person name="Wu C.I."/>
            <person name="Wu G."/>
            <person name="Yamamoto D."/>
            <person name="Yang H.P."/>
            <person name="Yang S.P."/>
            <person name="Yorke J.A."/>
            <person name="Yoshida K."/>
            <person name="Zdobnov E."/>
            <person name="Zhang P."/>
            <person name="Zhang Y."/>
            <person name="Zimin A.V."/>
            <person name="Baldwin J."/>
            <person name="Abdouelleil A."/>
            <person name="Abdulkadir J."/>
            <person name="Abebe A."/>
            <person name="Abera B."/>
            <person name="Abreu J."/>
            <person name="Acer S.C."/>
            <person name="Aftuck L."/>
            <person name="Alexander A."/>
            <person name="An P."/>
            <person name="Anderson E."/>
            <person name="Anderson S."/>
            <person name="Arachi H."/>
            <person name="Azer M."/>
            <person name="Bachantsang P."/>
            <person name="Barry A."/>
            <person name="Bayul T."/>
            <person name="Berlin A."/>
            <person name="Bessette D."/>
            <person name="Bloom T."/>
            <person name="Blye J."/>
            <person name="Boguslavskiy L."/>
            <person name="Bonnet C."/>
            <person name="Boukhgalter B."/>
            <person name="Bourzgui I."/>
            <person name="Brown A."/>
            <person name="Cahill P."/>
            <person name="Channer S."/>
            <person name="Cheshatsang Y."/>
            <person name="Chuda L."/>
            <person name="Citroen M."/>
            <person name="Collymore A."/>
            <person name="Cooke P."/>
            <person name="Costello M."/>
            <person name="D'Aco K."/>
            <person name="Daza R."/>
            <person name="De Haan G."/>
            <person name="DeGray S."/>
            <person name="DeMaso C."/>
            <person name="Dhargay N."/>
            <person name="Dooley K."/>
            <person name="Dooley E."/>
            <person name="Doricent M."/>
            <person name="Dorje P."/>
            <person name="Dorjee K."/>
            <person name="Dupes A."/>
            <person name="Elong R."/>
            <person name="Falk J."/>
            <person name="Farina A."/>
            <person name="Faro S."/>
            <person name="Ferguson D."/>
            <person name="Fisher S."/>
            <person name="Foley C.D."/>
            <person name="Franke A."/>
            <person name="Friedrich D."/>
            <person name="Gadbois L."/>
            <person name="Gearin G."/>
            <person name="Gearin C.R."/>
            <person name="Giannoukos G."/>
            <person name="Goode T."/>
            <person name="Graham J."/>
            <person name="Grandbois E."/>
            <person name="Grewal S."/>
            <person name="Gyaltsen K."/>
            <person name="Hafez N."/>
            <person name="Hagos B."/>
            <person name="Hall J."/>
            <person name="Henson C."/>
            <person name="Hollinger A."/>
            <person name="Honan T."/>
            <person name="Huard M.D."/>
            <person name="Hughes L."/>
            <person name="Hurhula B."/>
            <person name="Husby M.E."/>
            <person name="Kamat A."/>
            <person name="Kanga B."/>
            <person name="Kashin S."/>
            <person name="Khazanovich D."/>
            <person name="Kisner P."/>
            <person name="Lance K."/>
            <person name="Lara M."/>
            <person name="Lee W."/>
            <person name="Lennon N."/>
            <person name="Letendre F."/>
            <person name="LeVine R."/>
            <person name="Lipovsky A."/>
            <person name="Liu X."/>
            <person name="Liu J."/>
            <person name="Liu S."/>
            <person name="Lokyitsang T."/>
            <person name="Lokyitsang Y."/>
            <person name="Lubonja R."/>
            <person name="Lui A."/>
            <person name="MacDonald P."/>
            <person name="Magnisalis V."/>
            <person name="Maru K."/>
            <person name="Matthews C."/>
            <person name="McCusker W."/>
            <person name="McDonough S."/>
            <person name="Mehta T."/>
            <person name="Meldrim J."/>
            <person name="Meneus L."/>
            <person name="Mihai O."/>
            <person name="Mihalev A."/>
            <person name="Mihova T."/>
            <person name="Mittelman R."/>
            <person name="Mlenga V."/>
            <person name="Montmayeur A."/>
            <person name="Mulrain L."/>
            <person name="Navidi A."/>
            <person name="Naylor J."/>
            <person name="Negash T."/>
            <person name="Nguyen T."/>
            <person name="Nguyen N."/>
            <person name="Nicol R."/>
            <person name="Norbu C."/>
            <person name="Norbu N."/>
            <person name="Novod N."/>
            <person name="O'Neill B."/>
            <person name="Osman S."/>
            <person name="Markiewicz E."/>
            <person name="Oyono O.L."/>
            <person name="Patti C."/>
            <person name="Phunkhang P."/>
            <person name="Pierre F."/>
            <person name="Priest M."/>
            <person name="Raghuraman S."/>
            <person name="Rege F."/>
            <person name="Reyes R."/>
            <person name="Rise C."/>
            <person name="Rogov P."/>
            <person name="Ross K."/>
            <person name="Ryan E."/>
            <person name="Settipalli S."/>
            <person name="Shea T."/>
            <person name="Sherpa N."/>
            <person name="Shi L."/>
            <person name="Shih D."/>
            <person name="Sparrow T."/>
            <person name="Spaulding J."/>
            <person name="Stalker J."/>
            <person name="Stange-Thomann N."/>
            <person name="Stavropoulos S."/>
            <person name="Stone C."/>
            <person name="Strader C."/>
            <person name="Tesfaye S."/>
            <person name="Thomson T."/>
            <person name="Thoulutsang Y."/>
            <person name="Thoulutsang D."/>
            <person name="Topham K."/>
            <person name="Topping I."/>
            <person name="Tsamla T."/>
            <person name="Vassiliev H."/>
            <person name="Vo A."/>
            <person name="Wangchuk T."/>
            <person name="Wangdi T."/>
            <person name="Weiand M."/>
            <person name="Wilkinson J."/>
            <person name="Wilson A."/>
            <person name="Yadav S."/>
            <person name="Young G."/>
            <person name="Yu Q."/>
            <person name="Zembek L."/>
            <person name="Zhong D."/>
            <person name="Zimmer A."/>
            <person name="Zwirko Z."/>
            <person name="Jaffe D.B."/>
            <person name="Alvarez P."/>
            <person name="Brockman W."/>
            <person name="Butler J."/>
            <person name="Chin C."/>
            <person name="Gnerre S."/>
            <person name="Grabherr M."/>
            <person name="Kleber M."/>
            <person name="Mauceli E."/>
            <person name="MacCallum I."/>
        </authorList>
    </citation>
    <scope>NUCLEOTIDE SEQUENCE [LARGE SCALE GENOMIC DNA]</scope>
    <source>
        <strain evidence="3">Tucson 14030-0811.24</strain>
    </source>
</reference>
<dbReference type="OrthoDB" id="7868485at2759"/>
<protein>
    <submittedName>
        <fullName evidence="2">Uncharacterized protein</fullName>
    </submittedName>
</protein>
<keyword evidence="3" id="KW-1185">Reference proteome</keyword>
<dbReference type="InParanoid" id="B4N286"/>
<organism evidence="2 3">
    <name type="scientific">Drosophila willistoni</name>
    <name type="common">Fruit fly</name>
    <dbReference type="NCBI Taxonomy" id="7260"/>
    <lineage>
        <taxon>Eukaryota</taxon>
        <taxon>Metazoa</taxon>
        <taxon>Ecdysozoa</taxon>
        <taxon>Arthropoda</taxon>
        <taxon>Hexapoda</taxon>
        <taxon>Insecta</taxon>
        <taxon>Pterygota</taxon>
        <taxon>Neoptera</taxon>
        <taxon>Endopterygota</taxon>
        <taxon>Diptera</taxon>
        <taxon>Brachycera</taxon>
        <taxon>Muscomorpha</taxon>
        <taxon>Ephydroidea</taxon>
        <taxon>Drosophilidae</taxon>
        <taxon>Drosophila</taxon>
        <taxon>Sophophora</taxon>
    </lineage>
</organism>
<evidence type="ECO:0000313" key="2">
    <source>
        <dbReference type="EMBL" id="EDW78475.2"/>
    </source>
</evidence>
<dbReference type="KEGG" id="dwi:6644531"/>
<accession>B4N286</accession>
<feature type="signal peptide" evidence="1">
    <location>
        <begin position="1"/>
        <end position="29"/>
    </location>
</feature>
<dbReference type="FunCoup" id="B4N286">
    <property type="interactions" value="3"/>
</dbReference>
<dbReference type="Proteomes" id="UP000007798">
    <property type="component" value="Unassembled WGS sequence"/>
</dbReference>
<dbReference type="HOGENOM" id="CLU_146238_0_0_1"/>
<dbReference type="AlphaFoldDB" id="B4N286"/>
<evidence type="ECO:0000256" key="1">
    <source>
        <dbReference type="SAM" id="SignalP"/>
    </source>
</evidence>
<feature type="chain" id="PRO_5006458169" evidence="1">
    <location>
        <begin position="30"/>
        <end position="141"/>
    </location>
</feature>
<dbReference type="EMBL" id="CH963925">
    <property type="protein sequence ID" value="EDW78475.2"/>
    <property type="molecule type" value="Genomic_DNA"/>
</dbReference>
<keyword evidence="1" id="KW-0732">Signal</keyword>